<sequence length="417" mass="48180">MEDEILKIMAAEIAGENVTKEEREKMNRWWEEKRGNERTYKMLMGELGEVVRLVRQQGGLDREKAYERLESDIRKKMTVRKGKIRRMRWWSFGASVAGVLLILGVGIMLWMKPEENGVWEGEKTVEPGIGQVVLTLGDGESVPLKRDTNRLIFGGTMLQVRNERGTLVYSKIKSKEASEKIVYNTLTVPVRERFQLVLADGTKVFLNSGSEMRYPERFGKARREVFLKGEAWFEVAKDSAREFWVHAGAMDVKVLGTSFNVKAYERLETVATTLVEGSVEVACAGKSFQIVPGEQFVYDKNNRVMDVRMVDTESYVSWKDGYYKFRQTTLEEIMETLSVWYGLNVFYVNESAKQVEFTGKVRRYEDARMLLDKFEQTGDVVFDIKGNNVFITIKQKKPFAREWNSFLVKARGMVWQS</sequence>
<proteinExistence type="predicted"/>
<evidence type="ECO:0000259" key="1">
    <source>
        <dbReference type="Pfam" id="PF04773"/>
    </source>
</evidence>
<reference evidence="3 4" key="1">
    <citation type="submission" date="2018-08" db="EMBL/GenBank/DDBJ databases">
        <title>A genome reference for cultivated species of the human gut microbiota.</title>
        <authorList>
            <person name="Zou Y."/>
            <person name="Xue W."/>
            <person name="Luo G."/>
        </authorList>
    </citation>
    <scope>NUCLEOTIDE SEQUENCE [LARGE SCALE GENOMIC DNA]</scope>
    <source>
        <strain evidence="3 4">AF16-14</strain>
    </source>
</reference>
<dbReference type="InterPro" id="IPR012373">
    <property type="entry name" value="Ferrdict_sens_TM"/>
</dbReference>
<dbReference type="FunFam" id="2.60.120.1440:FF:000001">
    <property type="entry name" value="Putative anti-sigma factor"/>
    <property type="match status" value="1"/>
</dbReference>
<dbReference type="EMBL" id="QRYC01000024">
    <property type="protein sequence ID" value="RGU54878.1"/>
    <property type="molecule type" value="Genomic_DNA"/>
</dbReference>
<dbReference type="Pfam" id="PF04773">
    <property type="entry name" value="FecR"/>
    <property type="match status" value="1"/>
</dbReference>
<feature type="domain" description="Protein FecR C-terminal" evidence="2">
    <location>
        <begin position="323"/>
        <end position="391"/>
    </location>
</feature>
<dbReference type="Proteomes" id="UP000284243">
    <property type="component" value="Unassembled WGS sequence"/>
</dbReference>
<dbReference type="Gene3D" id="2.60.120.1440">
    <property type="match status" value="1"/>
</dbReference>
<protein>
    <submittedName>
        <fullName evidence="3">FecR family protein</fullName>
    </submittedName>
</protein>
<comment type="caution">
    <text evidence="3">The sequence shown here is derived from an EMBL/GenBank/DDBJ whole genome shotgun (WGS) entry which is preliminary data.</text>
</comment>
<organism evidence="3 4">
    <name type="scientific">Odoribacter splanchnicus</name>
    <dbReference type="NCBI Taxonomy" id="28118"/>
    <lineage>
        <taxon>Bacteria</taxon>
        <taxon>Pseudomonadati</taxon>
        <taxon>Bacteroidota</taxon>
        <taxon>Bacteroidia</taxon>
        <taxon>Bacteroidales</taxon>
        <taxon>Odoribacteraceae</taxon>
        <taxon>Odoribacter</taxon>
    </lineage>
</organism>
<dbReference type="PANTHER" id="PTHR30273:SF2">
    <property type="entry name" value="PROTEIN FECR"/>
    <property type="match status" value="1"/>
</dbReference>
<dbReference type="Gene3D" id="3.55.50.30">
    <property type="match status" value="1"/>
</dbReference>
<gene>
    <name evidence="3" type="ORF">DWW57_14315</name>
</gene>
<dbReference type="AlphaFoldDB" id="A0A412TM69"/>
<dbReference type="Pfam" id="PF16344">
    <property type="entry name" value="FecR_C"/>
    <property type="match status" value="1"/>
</dbReference>
<name>A0A412TM69_9BACT</name>
<dbReference type="PANTHER" id="PTHR30273">
    <property type="entry name" value="PERIPLASMIC SIGNAL SENSOR AND SIGMA FACTOR ACTIVATOR FECR-RELATED"/>
    <property type="match status" value="1"/>
</dbReference>
<dbReference type="InterPro" id="IPR032508">
    <property type="entry name" value="FecR_C"/>
</dbReference>
<dbReference type="InterPro" id="IPR006860">
    <property type="entry name" value="FecR"/>
</dbReference>
<feature type="domain" description="FecR protein" evidence="1">
    <location>
        <begin position="185"/>
        <end position="280"/>
    </location>
</feature>
<evidence type="ECO:0000259" key="2">
    <source>
        <dbReference type="Pfam" id="PF16344"/>
    </source>
</evidence>
<evidence type="ECO:0000313" key="3">
    <source>
        <dbReference type="EMBL" id="RGU54878.1"/>
    </source>
</evidence>
<evidence type="ECO:0000313" key="4">
    <source>
        <dbReference type="Proteomes" id="UP000284243"/>
    </source>
</evidence>
<dbReference type="GO" id="GO:0016989">
    <property type="term" value="F:sigma factor antagonist activity"/>
    <property type="evidence" value="ECO:0007669"/>
    <property type="project" value="TreeGrafter"/>
</dbReference>
<accession>A0A412TM69</accession>
<dbReference type="RefSeq" id="WP_022160785.1">
    <property type="nucleotide sequence ID" value="NZ_CABJFF010000001.1"/>
</dbReference>